<dbReference type="Proteomes" id="UP001249076">
    <property type="component" value="Unassembled WGS sequence"/>
</dbReference>
<dbReference type="AlphaFoldDB" id="A0AAJ2BV96"/>
<protein>
    <submittedName>
        <fullName evidence="1">Uncharacterized protein</fullName>
    </submittedName>
</protein>
<gene>
    <name evidence="1" type="ORF">J2W88_003460</name>
    <name evidence="2" type="ORF">J2W93_002650</name>
</gene>
<evidence type="ECO:0000313" key="2">
    <source>
        <dbReference type="EMBL" id="MDR6837812.1"/>
    </source>
</evidence>
<name>A0AAJ2BV96_ACIDE</name>
<comment type="caution">
    <text evidence="1">The sequence shown here is derived from an EMBL/GenBank/DDBJ whole genome shotgun (WGS) entry which is preliminary data.</text>
</comment>
<dbReference type="Proteomes" id="UP001253458">
    <property type="component" value="Unassembled WGS sequence"/>
</dbReference>
<evidence type="ECO:0000313" key="3">
    <source>
        <dbReference type="Proteomes" id="UP001249076"/>
    </source>
</evidence>
<accession>A0AAJ2BV96</accession>
<sequence>MPINAPWNYPTLMCTPPGGGGGVCPTETLLPLEAEAYAVTQEGEIWRVTVKHSGEVVYAGPGPVVQVESPAPF</sequence>
<organism evidence="1 4">
    <name type="scientific">Acidovorax delafieldii</name>
    <name type="common">Pseudomonas delafieldii</name>
    <dbReference type="NCBI Taxonomy" id="47920"/>
    <lineage>
        <taxon>Bacteria</taxon>
        <taxon>Pseudomonadati</taxon>
        <taxon>Pseudomonadota</taxon>
        <taxon>Betaproteobacteria</taxon>
        <taxon>Burkholderiales</taxon>
        <taxon>Comamonadaceae</taxon>
        <taxon>Acidovorax</taxon>
    </lineage>
</organism>
<keyword evidence="3" id="KW-1185">Reference proteome</keyword>
<evidence type="ECO:0000313" key="4">
    <source>
        <dbReference type="Proteomes" id="UP001253458"/>
    </source>
</evidence>
<dbReference type="EMBL" id="JAVDTL010000005">
    <property type="protein sequence ID" value="MDR6768158.1"/>
    <property type="molecule type" value="Genomic_DNA"/>
</dbReference>
<dbReference type="EMBL" id="JAVDTS010000003">
    <property type="protein sequence ID" value="MDR6837812.1"/>
    <property type="molecule type" value="Genomic_DNA"/>
</dbReference>
<dbReference type="RefSeq" id="WP_056642899.1">
    <property type="nucleotide sequence ID" value="NZ_JAVDTL010000005.1"/>
</dbReference>
<proteinExistence type="predicted"/>
<evidence type="ECO:0000313" key="1">
    <source>
        <dbReference type="EMBL" id="MDR6768158.1"/>
    </source>
</evidence>
<reference evidence="1 3" key="1">
    <citation type="submission" date="2023-07" db="EMBL/GenBank/DDBJ databases">
        <title>Sorghum-associated microbial communities from plants grown in Nebraska, USA.</title>
        <authorList>
            <person name="Schachtman D."/>
        </authorList>
    </citation>
    <scope>NUCLEOTIDE SEQUENCE</scope>
    <source>
        <strain evidence="2 3">BE105</strain>
        <strain evidence="1">BE69</strain>
    </source>
</reference>